<dbReference type="GO" id="GO:0034388">
    <property type="term" value="C:Pwp2p-containing subcomplex of 90S preribosome"/>
    <property type="evidence" value="ECO:0007669"/>
    <property type="project" value="TreeGrafter"/>
</dbReference>
<dbReference type="Pfam" id="PF08640">
    <property type="entry name" value="U3_assoc_6"/>
    <property type="match status" value="1"/>
</dbReference>
<dbReference type="PANTHER" id="PTHR23271">
    <property type="entry name" value="HEPATOCELLULAR CARCINOMA-ASSOCIATED ANTIGEN 66"/>
    <property type="match status" value="1"/>
</dbReference>
<comment type="subcellular location">
    <subcellularLocation>
        <location evidence="1">Nucleus</location>
        <location evidence="1">Nucleolus</location>
    </subcellularLocation>
</comment>
<evidence type="ECO:0000313" key="8">
    <source>
        <dbReference type="Proteomes" id="UP000024635"/>
    </source>
</evidence>
<dbReference type="GO" id="GO:0032040">
    <property type="term" value="C:small-subunit processome"/>
    <property type="evidence" value="ECO:0007669"/>
    <property type="project" value="TreeGrafter"/>
</dbReference>
<dbReference type="GO" id="GO:0030515">
    <property type="term" value="F:snoRNA binding"/>
    <property type="evidence" value="ECO:0007669"/>
    <property type="project" value="InterPro"/>
</dbReference>
<evidence type="ECO:0000256" key="3">
    <source>
        <dbReference type="ARBA" id="ARBA00022737"/>
    </source>
</evidence>
<evidence type="ECO:0000259" key="6">
    <source>
        <dbReference type="Pfam" id="PF08640"/>
    </source>
</evidence>
<evidence type="ECO:0000256" key="1">
    <source>
        <dbReference type="ARBA" id="ARBA00004604"/>
    </source>
</evidence>
<keyword evidence="8" id="KW-1185">Reference proteome</keyword>
<feature type="compositionally biased region" description="Basic and acidic residues" evidence="5">
    <location>
        <begin position="277"/>
        <end position="288"/>
    </location>
</feature>
<evidence type="ECO:0000256" key="4">
    <source>
        <dbReference type="ARBA" id="ARBA00023242"/>
    </source>
</evidence>
<sequence length="385" mass="44558">MGEFVEQSLESLLPTFEQLSHVQLFTESEVNAFVKRCRQFEYRLNKQEKTPRDFDLYAEYLCDFLKLLKSRRTKMQYWHKLKLIDRPMCKKVASIYRRAADRFQGDLHQWEKLINFLNEHTMRRELAAAYTRALQIHGRNENLRREFALWQFFSAASPQNARTQILASLRLFPGSAILYSALFTIEIHFVEKVLKRRKFITEKRGEHKHGSDDSDEERVYDEEVDDSIMNLDVAKAVVEQAISAVSREAVSGRPDGQIGPAGPHDGLICGRGQLPGDPRELNEPPGDPRECMKHRATRGMIVNHRPTRGNAAELPGDPRTIYAGVGPRKEDTFSQELENEDVMRRRRKGCDIEYIQKAEQQFCRDFGRPGEQKHLFTTVVVTTTS</sequence>
<organism evidence="7 8">
    <name type="scientific">Ancylostoma ceylanicum</name>
    <dbReference type="NCBI Taxonomy" id="53326"/>
    <lineage>
        <taxon>Eukaryota</taxon>
        <taxon>Metazoa</taxon>
        <taxon>Ecdysozoa</taxon>
        <taxon>Nematoda</taxon>
        <taxon>Chromadorea</taxon>
        <taxon>Rhabditida</taxon>
        <taxon>Rhabditina</taxon>
        <taxon>Rhabditomorpha</taxon>
        <taxon>Strongyloidea</taxon>
        <taxon>Ancylostomatidae</taxon>
        <taxon>Ancylostomatinae</taxon>
        <taxon>Ancylostoma</taxon>
    </lineage>
</organism>
<gene>
    <name evidence="7" type="primary">Acey_s0008.g270</name>
    <name evidence="7" type="synonym">Acey-F47D12.9</name>
    <name evidence="7" type="ORF">Y032_0008g270</name>
</gene>
<dbReference type="PANTHER" id="PTHR23271:SF1">
    <property type="entry name" value="U3 SMALL NUCLEOLAR RNA-ASSOCIATED PROTEIN 6 HOMOLOG"/>
    <property type="match status" value="1"/>
</dbReference>
<evidence type="ECO:0000256" key="2">
    <source>
        <dbReference type="ARBA" id="ARBA00022552"/>
    </source>
</evidence>
<keyword evidence="4" id="KW-0539">Nucleus</keyword>
<evidence type="ECO:0000313" key="7">
    <source>
        <dbReference type="EMBL" id="EYC27971.1"/>
    </source>
</evidence>
<feature type="domain" description="U3 small nucleolar RNA-associated protein 6 N-terminal" evidence="6">
    <location>
        <begin position="9"/>
        <end position="80"/>
    </location>
</feature>
<feature type="region of interest" description="Disordered" evidence="5">
    <location>
        <begin position="248"/>
        <end position="288"/>
    </location>
</feature>
<dbReference type="Proteomes" id="UP000024635">
    <property type="component" value="Unassembled WGS sequence"/>
</dbReference>
<reference evidence="8" key="1">
    <citation type="journal article" date="2015" name="Nat. Genet.">
        <title>The genome and transcriptome of the zoonotic hookworm Ancylostoma ceylanicum identify infection-specific gene families.</title>
        <authorList>
            <person name="Schwarz E.M."/>
            <person name="Hu Y."/>
            <person name="Antoshechkin I."/>
            <person name="Miller M.M."/>
            <person name="Sternberg P.W."/>
            <person name="Aroian R.V."/>
        </authorList>
    </citation>
    <scope>NUCLEOTIDE SEQUENCE</scope>
    <source>
        <strain evidence="8">HY135</strain>
    </source>
</reference>
<keyword evidence="2" id="KW-0698">rRNA processing</keyword>
<dbReference type="InterPro" id="IPR055347">
    <property type="entry name" value="UTP6_N"/>
</dbReference>
<dbReference type="EMBL" id="JARK01001344">
    <property type="protein sequence ID" value="EYC27971.1"/>
    <property type="molecule type" value="Genomic_DNA"/>
</dbReference>
<accession>A0A016VL09</accession>
<keyword evidence="3" id="KW-0677">Repeat</keyword>
<name>A0A016VL09_9BILA</name>
<protein>
    <recommendedName>
        <fullName evidence="6">U3 small nucleolar RNA-associated protein 6 N-terminal domain-containing protein</fullName>
    </recommendedName>
</protein>
<evidence type="ECO:0000256" key="5">
    <source>
        <dbReference type="SAM" id="MobiDB-lite"/>
    </source>
</evidence>
<dbReference type="GO" id="GO:0000462">
    <property type="term" value="P:maturation of SSU-rRNA from tricistronic rRNA transcript (SSU-rRNA, 5.8S rRNA, LSU-rRNA)"/>
    <property type="evidence" value="ECO:0007669"/>
    <property type="project" value="InterPro"/>
</dbReference>
<dbReference type="InterPro" id="IPR013949">
    <property type="entry name" value="Utp6"/>
</dbReference>
<comment type="caution">
    <text evidence="7">The sequence shown here is derived from an EMBL/GenBank/DDBJ whole genome shotgun (WGS) entry which is preliminary data.</text>
</comment>
<proteinExistence type="predicted"/>
<dbReference type="OrthoDB" id="128867at2759"/>
<dbReference type="AlphaFoldDB" id="A0A016VL09"/>